<sequence>MKLLLAFVTLSLIVSSLLCYSKEASVNTQTLSDISKKHKPQTIKILLHKDLPQAFLEAKGRYFVYNPQNDFLIASGIYSKKQPIFSQEAGLKWGELFPGVSQMRLVPGSSQSTILVNGIEYKGCVEIYDIKGKLHIINEIDIENYLRSTLSLQSLSELDEEVMDALAIIARTKAYYLANKDPLLHWHVTSLEIEYQGSALACQNPSIPACISRTRNMILTYQSAPFEASWTEDSGGKTASFSSIFRKNIMTPSGVDSPIASAQRENHNWSFVISKQQLARLLDVKSIQALDLYQDADSHKVYAIRYKDGNKLKQMDFFTLQKKLGAKLKSNEFTIDADEKTVCFTGYGKGHGVGLCLFSAICMAKNAKKTPEILNHFFPNTKLEHMERLSTKTKV</sequence>
<feature type="domain" description="Sporulation stage II protein D amidase enhancer LytB N-terminal" evidence="2">
    <location>
        <begin position="132"/>
        <end position="221"/>
    </location>
</feature>
<evidence type="ECO:0000313" key="3">
    <source>
        <dbReference type="EMBL" id="QYF48991.1"/>
    </source>
</evidence>
<reference evidence="3 4" key="1">
    <citation type="journal article" date="2022" name="bioRxiv">
        <title>Ecology and evolution of chlamydial symbionts of arthropods.</title>
        <authorList>
            <person name="Halter T."/>
            <person name="Koestlbacher S."/>
            <person name="Collingro A."/>
            <person name="Sixt B.S."/>
            <person name="Toenshoff E.R."/>
            <person name="Hendrickx F."/>
            <person name="Kostanjsek R."/>
            <person name="Horn M."/>
        </authorList>
    </citation>
    <scope>NUCLEOTIDE SEQUENCE [LARGE SCALE GENOMIC DNA]</scope>
    <source>
        <strain evidence="3">W744xW776</strain>
    </source>
</reference>
<dbReference type="InterPro" id="IPR013486">
    <property type="entry name" value="SpoIID/LytB"/>
</dbReference>
<keyword evidence="1" id="KW-0732">Signal</keyword>
<feature type="chain" id="PRO_5047074392" description="Sporulation stage II protein D amidase enhancer LytB N-terminal domain-containing protein" evidence="1">
    <location>
        <begin position="22"/>
        <end position="395"/>
    </location>
</feature>
<dbReference type="EMBL" id="CP075587">
    <property type="protein sequence ID" value="QYF48991.1"/>
    <property type="molecule type" value="Genomic_DNA"/>
</dbReference>
<dbReference type="Pfam" id="PF08486">
    <property type="entry name" value="SpoIID"/>
    <property type="match status" value="1"/>
</dbReference>
<protein>
    <recommendedName>
        <fullName evidence="2">Sporulation stage II protein D amidase enhancer LytB N-terminal domain-containing protein</fullName>
    </recommendedName>
</protein>
<evidence type="ECO:0000313" key="4">
    <source>
        <dbReference type="Proteomes" id="UP000826014"/>
    </source>
</evidence>
<proteinExistence type="predicted"/>
<dbReference type="InterPro" id="IPR013693">
    <property type="entry name" value="SpoIID/LytB_N"/>
</dbReference>
<dbReference type="Proteomes" id="UP000826014">
    <property type="component" value="Chromosome"/>
</dbReference>
<name>A0ABX8V2B5_9BACT</name>
<evidence type="ECO:0000259" key="2">
    <source>
        <dbReference type="Pfam" id="PF08486"/>
    </source>
</evidence>
<dbReference type="NCBIfam" id="TIGR02669">
    <property type="entry name" value="SpoIID_LytB"/>
    <property type="match status" value="1"/>
</dbReference>
<organism evidence="3 4">
    <name type="scientific">Candidatus Rhabdochlamydia oedothoracis</name>
    <dbReference type="NCBI Taxonomy" id="2720720"/>
    <lineage>
        <taxon>Bacteria</taxon>
        <taxon>Pseudomonadati</taxon>
        <taxon>Chlamydiota</taxon>
        <taxon>Chlamydiia</taxon>
        <taxon>Parachlamydiales</taxon>
        <taxon>Candidatus Rhabdochlamydiaceae</taxon>
        <taxon>Candidatus Rhabdochlamydia</taxon>
    </lineage>
</organism>
<keyword evidence="4" id="KW-1185">Reference proteome</keyword>
<feature type="signal peptide" evidence="1">
    <location>
        <begin position="1"/>
        <end position="21"/>
    </location>
</feature>
<evidence type="ECO:0000256" key="1">
    <source>
        <dbReference type="SAM" id="SignalP"/>
    </source>
</evidence>
<gene>
    <name evidence="3" type="ORF">RHABOEDO_001241</name>
</gene>
<accession>A0ABX8V2B5</accession>
<dbReference type="RefSeq" id="WP_215216539.1">
    <property type="nucleotide sequence ID" value="NZ_CP075587.1"/>
</dbReference>